<name>A0A1R1JUH9_ALCXX</name>
<reference evidence="1 2" key="1">
    <citation type="submission" date="2016-09" db="EMBL/GenBank/DDBJ databases">
        <title>Phylogenomics of Achromobacter.</title>
        <authorList>
            <person name="Jeukens J."/>
            <person name="Freschi L."/>
            <person name="Vincent A.T."/>
            <person name="Emond-Rheault J.-G."/>
            <person name="Kukavica-Ibrulj I."/>
            <person name="Charette S.J."/>
            <person name="Levesque R.C."/>
        </authorList>
    </citation>
    <scope>NUCLEOTIDE SEQUENCE [LARGE SCALE GENOMIC DNA]</scope>
    <source>
        <strain evidence="1 2">AUS488</strain>
    </source>
</reference>
<gene>
    <name evidence="1" type="ORF">BIZ92_10360</name>
</gene>
<accession>A0A1R1JUH9</accession>
<dbReference type="EMBL" id="MJMN01000013">
    <property type="protein sequence ID" value="OMG87991.1"/>
    <property type="molecule type" value="Genomic_DNA"/>
</dbReference>
<dbReference type="OrthoDB" id="6039230at2"/>
<evidence type="ECO:0000313" key="1">
    <source>
        <dbReference type="EMBL" id="OMG87991.1"/>
    </source>
</evidence>
<dbReference type="RefSeq" id="WP_076412037.1">
    <property type="nucleotide sequence ID" value="NZ_MJMN01000013.1"/>
</dbReference>
<organism evidence="1 2">
    <name type="scientific">Alcaligenes xylosoxydans xylosoxydans</name>
    <name type="common">Achromobacter xylosoxidans</name>
    <dbReference type="NCBI Taxonomy" id="85698"/>
    <lineage>
        <taxon>Bacteria</taxon>
        <taxon>Pseudomonadati</taxon>
        <taxon>Pseudomonadota</taxon>
        <taxon>Betaproteobacteria</taxon>
        <taxon>Burkholderiales</taxon>
        <taxon>Alcaligenaceae</taxon>
        <taxon>Achromobacter</taxon>
    </lineage>
</organism>
<sequence>MTKHYADSHWRGSIYNALRAAPDGVSGFCAWAAEFRDRKISPKTLYKKLDGSDPAERLAIEDAELITEYLRRHVVTRDRATGWIAALASQFELAAIELDAPPPGGRWPCEITAIMEKGFTLSEQGGILSGMLAGALRDRRITLREAGEIEAQAYAEIRMLLRLVRNVKRAGDEGLTLGALGDEE</sequence>
<protein>
    <submittedName>
        <fullName evidence="1">Uncharacterized protein</fullName>
    </submittedName>
</protein>
<proteinExistence type="predicted"/>
<evidence type="ECO:0000313" key="2">
    <source>
        <dbReference type="Proteomes" id="UP000187251"/>
    </source>
</evidence>
<dbReference type="Proteomes" id="UP000187251">
    <property type="component" value="Unassembled WGS sequence"/>
</dbReference>
<dbReference type="AlphaFoldDB" id="A0A1R1JUH9"/>
<comment type="caution">
    <text evidence="1">The sequence shown here is derived from an EMBL/GenBank/DDBJ whole genome shotgun (WGS) entry which is preliminary data.</text>
</comment>